<feature type="domain" description="4Fe-4S Wbl-type" evidence="1">
    <location>
        <begin position="29"/>
        <end position="96"/>
    </location>
</feature>
<name>A0AA97GU03_9ACTN</name>
<dbReference type="PROSITE" id="PS51674">
    <property type="entry name" value="4FE4S_WBL"/>
    <property type="match status" value="1"/>
</dbReference>
<dbReference type="EMBL" id="CP128986">
    <property type="protein sequence ID" value="WOC12578.1"/>
    <property type="molecule type" value="Genomic_DNA"/>
</dbReference>
<evidence type="ECO:0000259" key="1">
    <source>
        <dbReference type="PROSITE" id="PS51674"/>
    </source>
</evidence>
<evidence type="ECO:0000313" key="2">
    <source>
        <dbReference type="EMBL" id="WOC12578.1"/>
    </source>
</evidence>
<dbReference type="RefSeq" id="WP_420041804.1">
    <property type="nucleotide sequence ID" value="NZ_CP128986.1"/>
</dbReference>
<reference evidence="2" key="1">
    <citation type="submission" date="2023-06" db="EMBL/GenBank/DDBJ databases">
        <title>Gordonia sp. nov. and Pseudochrobactrum sp. nov., two species isolated from the burying beetle Nicrophorus vespilloides.</title>
        <authorList>
            <person name="Poehlein A."/>
            <person name="Guzman J."/>
            <person name="Daniel R."/>
            <person name="Vilcinskas A."/>
        </authorList>
    </citation>
    <scope>NUCLEOTIDE SEQUENCE</scope>
    <source>
        <strain evidence="2">MP11Mi</strain>
    </source>
</reference>
<gene>
    <name evidence="2" type="ORF">MP11Mi_16680</name>
</gene>
<dbReference type="InterPro" id="IPR034768">
    <property type="entry name" value="4FE4S_WBL"/>
</dbReference>
<protein>
    <recommendedName>
        <fullName evidence="1">4Fe-4S Wbl-type domain-containing protein</fullName>
    </recommendedName>
</protein>
<accession>A0AA97GU03</accession>
<dbReference type="AlphaFoldDB" id="A0AA97GU03"/>
<proteinExistence type="predicted"/>
<organism evidence="2">
    <name type="scientific">Gordonia sp. MP11Mi</name>
    <dbReference type="NCBI Taxonomy" id="3022769"/>
    <lineage>
        <taxon>Bacteria</taxon>
        <taxon>Bacillati</taxon>
        <taxon>Actinomycetota</taxon>
        <taxon>Actinomycetes</taxon>
        <taxon>Mycobacteriales</taxon>
        <taxon>Gordoniaceae</taxon>
        <taxon>Gordonia</taxon>
    </lineage>
</organism>
<sequence>MRGRDYDPGGCERLLARMLWESPKLTGAACTRDPRLFDSRDPDESVDAAADRHEQAVALCWQCPALTACREYADSLSSYRRVDGVIAARAPARMQTAGRPRKKAS</sequence>